<accession>A0A9W5LF30</accession>
<organism evidence="1 2">
    <name type="scientific">Bacillus inaquosorum KCTC 13429</name>
    <dbReference type="NCBI Taxonomy" id="1236548"/>
    <lineage>
        <taxon>Bacteria</taxon>
        <taxon>Bacillati</taxon>
        <taxon>Bacillota</taxon>
        <taxon>Bacilli</taxon>
        <taxon>Bacillales</taxon>
        <taxon>Bacillaceae</taxon>
        <taxon>Bacillus</taxon>
    </lineage>
</organism>
<gene>
    <name evidence="1" type="ORF">BSI_39440</name>
</gene>
<name>A0A9W5LF30_9BACI</name>
<comment type="caution">
    <text evidence="1">The sequence shown here is derived from an EMBL/GenBank/DDBJ whole genome shotgun (WGS) entry which is preliminary data.</text>
</comment>
<proteinExistence type="predicted"/>
<dbReference type="EMBL" id="AMXN01000009">
    <property type="protein sequence ID" value="ELS59563.1"/>
    <property type="molecule type" value="Genomic_DNA"/>
</dbReference>
<reference evidence="1 2" key="1">
    <citation type="journal article" date="2014" name="Syst. Appl. Microbiol.">
        <title>Genomic insights into the taxonomic status of the three subspecies of Bacillus subtilis.</title>
        <authorList>
            <person name="Yi H."/>
            <person name="Chun J."/>
            <person name="Cha C.J."/>
        </authorList>
    </citation>
    <scope>NUCLEOTIDE SEQUENCE [LARGE SCALE GENOMIC DNA]</scope>
    <source>
        <strain evidence="1 2">KCTC 13429</strain>
    </source>
</reference>
<dbReference type="AlphaFoldDB" id="A0A9W5LF30"/>
<protein>
    <submittedName>
        <fullName evidence="1">Uncharacterized protein</fullName>
    </submittedName>
</protein>
<evidence type="ECO:0000313" key="2">
    <source>
        <dbReference type="Proteomes" id="UP000011182"/>
    </source>
</evidence>
<sequence length="39" mass="4643">MNLMLYKIEQKYGFKVVSENPLDSLAYMDCENETLYSYV</sequence>
<evidence type="ECO:0000313" key="1">
    <source>
        <dbReference type="EMBL" id="ELS59563.1"/>
    </source>
</evidence>
<keyword evidence="2" id="KW-1185">Reference proteome</keyword>
<dbReference type="Proteomes" id="UP000011182">
    <property type="component" value="Unassembled WGS sequence"/>
</dbReference>